<keyword evidence="9" id="KW-1185">Reference proteome</keyword>
<comment type="subcellular location">
    <subcellularLocation>
        <location evidence="1">Cell membrane</location>
        <topology evidence="1">Multi-pass membrane protein</topology>
    </subcellularLocation>
</comment>
<feature type="transmembrane region" description="Helical" evidence="6">
    <location>
        <begin position="47"/>
        <end position="67"/>
    </location>
</feature>
<dbReference type="RefSeq" id="WP_268039556.1">
    <property type="nucleotide sequence ID" value="NZ_JAPQER010000001.1"/>
</dbReference>
<sequence>MTKKEKSWIIYDWANSAYAVAIMTAVLPIFFKDVVAKEIQDSYSTAYWGYVNTFIALIVSIGAPFLGTLADYKDNKKRFMIAFVGIGAVSTCALATIQEGNIIQCLFIYSIATICFSSANIFYDAFLVDVTNKDRMDWVSSNGFAWGYIGSTIPFIISIAIILKPSLIGVSSKITTIKISFIITGLWWFLFSIPLFKNVEQIHFIEKSSHVINDSFGRMVKILSEIKKNKNIYIFLIAYFFYIDGVSTIFKMAAVYGKDVGVDSNHLLLILLVTQFVAFPFALLFGKLADKFCAKKMLMIGIGMYMFISIYGFFIKSVFDYWVLAMLVATCQGGMQALSRSMYCKMIPKEKSAGYFGIYNIIGKFSAIIGPLMIGVISHITKESKYGILSLVFLFIIGYILLNKVQEYKIV</sequence>
<evidence type="ECO:0000256" key="1">
    <source>
        <dbReference type="ARBA" id="ARBA00004651"/>
    </source>
</evidence>
<feature type="domain" description="Major facilitator superfamily (MFS) profile" evidence="7">
    <location>
        <begin position="231"/>
        <end position="411"/>
    </location>
</feature>
<feature type="transmembrane region" description="Helical" evidence="6">
    <location>
        <begin position="12"/>
        <end position="31"/>
    </location>
</feature>
<organism evidence="8 9">
    <name type="scientific">Clostridium aestuarii</name>
    <dbReference type="NCBI Taxonomy" id="338193"/>
    <lineage>
        <taxon>Bacteria</taxon>
        <taxon>Bacillati</taxon>
        <taxon>Bacillota</taxon>
        <taxon>Clostridia</taxon>
        <taxon>Eubacteriales</taxon>
        <taxon>Clostridiaceae</taxon>
        <taxon>Clostridium</taxon>
    </lineage>
</organism>
<feature type="transmembrane region" description="Helical" evidence="6">
    <location>
        <begin position="232"/>
        <end position="254"/>
    </location>
</feature>
<evidence type="ECO:0000259" key="7">
    <source>
        <dbReference type="PROSITE" id="PS50850"/>
    </source>
</evidence>
<evidence type="ECO:0000313" key="8">
    <source>
        <dbReference type="EMBL" id="MCY6483303.1"/>
    </source>
</evidence>
<dbReference type="PANTHER" id="PTHR23519">
    <property type="entry name" value="AUTOPHAGY-RELATED PROTEIN 22"/>
    <property type="match status" value="1"/>
</dbReference>
<feature type="transmembrane region" description="Helical" evidence="6">
    <location>
        <begin position="79"/>
        <end position="97"/>
    </location>
</feature>
<protein>
    <submittedName>
        <fullName evidence="8">MFS transporter</fullName>
    </submittedName>
</protein>
<feature type="transmembrane region" description="Helical" evidence="6">
    <location>
        <begin position="103"/>
        <end position="123"/>
    </location>
</feature>
<keyword evidence="3 6" id="KW-0812">Transmembrane</keyword>
<proteinExistence type="predicted"/>
<dbReference type="PANTHER" id="PTHR23519:SF1">
    <property type="entry name" value="AUTOPHAGY-RELATED PROTEIN 22"/>
    <property type="match status" value="1"/>
</dbReference>
<dbReference type="InterPro" id="IPR024671">
    <property type="entry name" value="Atg22-like"/>
</dbReference>
<keyword evidence="4 6" id="KW-1133">Transmembrane helix</keyword>
<keyword evidence="5 6" id="KW-0472">Membrane</keyword>
<accession>A0ABT4CWD7</accession>
<evidence type="ECO:0000313" key="9">
    <source>
        <dbReference type="Proteomes" id="UP001078443"/>
    </source>
</evidence>
<dbReference type="InterPro" id="IPR020846">
    <property type="entry name" value="MFS_dom"/>
</dbReference>
<evidence type="ECO:0000256" key="3">
    <source>
        <dbReference type="ARBA" id="ARBA00022692"/>
    </source>
</evidence>
<dbReference type="EMBL" id="JAPQER010000001">
    <property type="protein sequence ID" value="MCY6483303.1"/>
    <property type="molecule type" value="Genomic_DNA"/>
</dbReference>
<gene>
    <name evidence="8" type="ORF">OW763_02895</name>
</gene>
<name>A0ABT4CWD7_9CLOT</name>
<dbReference type="PROSITE" id="PS50850">
    <property type="entry name" value="MFS"/>
    <property type="match status" value="1"/>
</dbReference>
<evidence type="ECO:0000256" key="4">
    <source>
        <dbReference type="ARBA" id="ARBA00022989"/>
    </source>
</evidence>
<feature type="transmembrane region" description="Helical" evidence="6">
    <location>
        <begin position="144"/>
        <end position="163"/>
    </location>
</feature>
<feature type="transmembrane region" description="Helical" evidence="6">
    <location>
        <begin position="358"/>
        <end position="380"/>
    </location>
</feature>
<dbReference type="CDD" id="cd17482">
    <property type="entry name" value="MFS_YxiO_like"/>
    <property type="match status" value="1"/>
</dbReference>
<evidence type="ECO:0000256" key="5">
    <source>
        <dbReference type="ARBA" id="ARBA00023136"/>
    </source>
</evidence>
<comment type="caution">
    <text evidence="8">The sequence shown here is derived from an EMBL/GenBank/DDBJ whole genome shotgun (WGS) entry which is preliminary data.</text>
</comment>
<feature type="transmembrane region" description="Helical" evidence="6">
    <location>
        <begin position="386"/>
        <end position="402"/>
    </location>
</feature>
<keyword evidence="2" id="KW-0813">Transport</keyword>
<dbReference type="Proteomes" id="UP001078443">
    <property type="component" value="Unassembled WGS sequence"/>
</dbReference>
<evidence type="ECO:0000256" key="2">
    <source>
        <dbReference type="ARBA" id="ARBA00022448"/>
    </source>
</evidence>
<evidence type="ECO:0000256" key="6">
    <source>
        <dbReference type="SAM" id="Phobius"/>
    </source>
</evidence>
<dbReference type="Gene3D" id="1.20.1250.20">
    <property type="entry name" value="MFS general substrate transporter like domains"/>
    <property type="match status" value="2"/>
</dbReference>
<feature type="transmembrane region" description="Helical" evidence="6">
    <location>
        <begin position="266"/>
        <end position="285"/>
    </location>
</feature>
<dbReference type="SUPFAM" id="SSF103473">
    <property type="entry name" value="MFS general substrate transporter"/>
    <property type="match status" value="1"/>
</dbReference>
<dbReference type="Pfam" id="PF11700">
    <property type="entry name" value="ATG22"/>
    <property type="match status" value="1"/>
</dbReference>
<feature type="transmembrane region" description="Helical" evidence="6">
    <location>
        <begin position="175"/>
        <end position="196"/>
    </location>
</feature>
<reference evidence="8" key="1">
    <citation type="submission" date="2022-12" db="EMBL/GenBank/DDBJ databases">
        <authorList>
            <person name="Wang J."/>
        </authorList>
    </citation>
    <scope>NUCLEOTIDE SEQUENCE</scope>
    <source>
        <strain evidence="8">HY-45-18</strain>
    </source>
</reference>
<feature type="transmembrane region" description="Helical" evidence="6">
    <location>
        <begin position="297"/>
        <end position="315"/>
    </location>
</feature>
<dbReference type="InterPro" id="IPR036259">
    <property type="entry name" value="MFS_trans_sf"/>
</dbReference>
<feature type="transmembrane region" description="Helical" evidence="6">
    <location>
        <begin position="321"/>
        <end position="338"/>
    </location>
</feature>
<dbReference type="InterPro" id="IPR050495">
    <property type="entry name" value="ATG22/LtaA_families"/>
</dbReference>